<dbReference type="EMBL" id="OX365925">
    <property type="protein sequence ID" value="CAI4049547.1"/>
    <property type="molecule type" value="Genomic_DNA"/>
</dbReference>
<feature type="domain" description="Mon2/Sec7/BIG1-like dimerisation and cyclophilin-binding" evidence="6">
    <location>
        <begin position="9"/>
        <end position="179"/>
    </location>
</feature>
<name>A0AA35J5N3_SACUV</name>
<dbReference type="Pfam" id="PF16206">
    <property type="entry name" value="Mon2_C"/>
    <property type="match status" value="1"/>
</dbReference>
<evidence type="ECO:0000259" key="6">
    <source>
        <dbReference type="Pfam" id="PF16213"/>
    </source>
</evidence>
<dbReference type="InterPro" id="IPR032691">
    <property type="entry name" value="Mon2/Sec7/BIG1-like_HUS"/>
</dbReference>
<dbReference type="GO" id="GO:0015031">
    <property type="term" value="P:protein transport"/>
    <property type="evidence" value="ECO:0007669"/>
    <property type="project" value="UniProtKB-KW"/>
</dbReference>
<evidence type="ECO:0000313" key="7">
    <source>
        <dbReference type="EMBL" id="CAI4049547.1"/>
    </source>
</evidence>
<dbReference type="GO" id="GO:0005794">
    <property type="term" value="C:Golgi apparatus"/>
    <property type="evidence" value="ECO:0007669"/>
    <property type="project" value="UniProtKB-ARBA"/>
</dbReference>
<evidence type="ECO:0000256" key="1">
    <source>
        <dbReference type="ARBA" id="ARBA00022448"/>
    </source>
</evidence>
<organism evidence="7 8">
    <name type="scientific">Saccharomyces uvarum</name>
    <name type="common">Yeast</name>
    <name type="synonym">Saccharomyces bayanus var. uvarum</name>
    <dbReference type="NCBI Taxonomy" id="230603"/>
    <lineage>
        <taxon>Eukaryota</taxon>
        <taxon>Fungi</taxon>
        <taxon>Dikarya</taxon>
        <taxon>Ascomycota</taxon>
        <taxon>Saccharomycotina</taxon>
        <taxon>Saccharomycetes</taxon>
        <taxon>Saccharomycetales</taxon>
        <taxon>Saccharomycetaceae</taxon>
        <taxon>Saccharomyces</taxon>
    </lineage>
</organism>
<evidence type="ECO:0000259" key="5">
    <source>
        <dbReference type="Pfam" id="PF16206"/>
    </source>
</evidence>
<gene>
    <name evidence="7" type="primary">SUVC14G0360</name>
    <name evidence="7" type="ORF">SUVC_14G0360</name>
</gene>
<feature type="domain" description="Mon2/Sec7/BIG1-like HUS" evidence="4">
    <location>
        <begin position="202"/>
        <end position="366"/>
    </location>
</feature>
<keyword evidence="1" id="KW-0813">Transport</keyword>
<dbReference type="InterPro" id="IPR032629">
    <property type="entry name" value="DCB_dom"/>
</dbReference>
<dbReference type="Pfam" id="PF16213">
    <property type="entry name" value="DCB"/>
    <property type="match status" value="1"/>
</dbReference>
<evidence type="ECO:0000259" key="4">
    <source>
        <dbReference type="Pfam" id="PF12783"/>
    </source>
</evidence>
<reference evidence="7" key="1">
    <citation type="submission" date="2022-10" db="EMBL/GenBank/DDBJ databases">
        <authorList>
            <person name="Byrne P K."/>
        </authorList>
    </citation>
    <scope>NUCLEOTIDE SEQUENCE</scope>
    <source>
        <strain evidence="7">CBS7001</strain>
    </source>
</reference>
<keyword evidence="2" id="KW-0653">Protein transport</keyword>
<evidence type="ECO:0000256" key="3">
    <source>
        <dbReference type="SAM" id="MobiDB-lite"/>
    </source>
</evidence>
<feature type="region of interest" description="Disordered" evidence="3">
    <location>
        <begin position="568"/>
        <end position="598"/>
    </location>
</feature>
<sequence length="1642" mass="186717">MTMNTGGFASMQKQLEAELRSLSSESKRRNSAIRHASDKSVEILKRVHSFDELERHPDFVLPFILACQSRNAKMTTLAMQCLQGLSTVPSIPRSRLSEILDAFIEATHLAMEIQLKVLQVVPIFFKTYGRFIYGPLCKKLLLCCSNLLHVPNKAPVVVGTASATLQQLIDEIFDRLSIDSVVDDKQFEVLISNNETTKVNVYRYDANKLFNNICSLNEISISGPADDGDILLDIGDIPIDYGLEILESILKNSQKNLLECGDLQYLLRVKAIPLLLRCISSSKHFSTAVRSCRCLKLLIRKEYLSTLELELEVILSLLIHGISVESNLSAWQRVLSLELFKDLSQDTEIVNTLYMDYDNYSDKKHVFKYLLKECIGLLNSPEYITFLGSSTIVQKMDSPLITTENSMVKTRFMHLLDKSNAPSINITYVISLILAICNNLCEGLSNSALESSPLEKKMGDKQHDGEVENDSTIVKVYNGLFSGLYEINKLFLYSTSLETSIFHSVVRAFQKLAHSAGVLSLEDKLRACMKLFSILIVNNVISSNRVSPNDMSKPMKSQHVREISRSNVLNNPGETIPPPTTKDPTKETGDSLKEKEMKRQLHPRNINSRQVSLLRALVSLSVSLGPVFDSESWKYTFLTWQWISYYIYGPSADFKESFYSEDIPPPPMLSKSDVTSIESSLTKFFESTSNYSCSTFQLVLTRLILDSKNTLTLEQTNLNLDNDIGYHPLDAGNEIMPCIYNKAFFVNKIGELATYNCKKFLAGKNGKELWSLLSNYMIKLISNREMDNDSLRLYSVRVFTDIIKKATNEVGNSDDQEDKVQQFGTLENLIIDSLMATINSIKQLDVGKQEIYNGTINVESDILFQLLLTLKEILNEFGELLMNSWTNIFNIINSPFEWTVEDTDLSMNEDIDDSSLFEGIVQKHKNMIQVSYDVFKLISDDFLQSLPMNVIKCVIDTLVNFVTQKRNLNISFSSISQFWLVGDYLRVRFSPGTMDLNDEKRTNFSEKITNQKLIEIITSDSSHNWELYDGLWIYLLKNLVNCTNDDRIEVKNGAVQTFFRIIDSHSVCFPPWDLIFLEVIKPLLTKEWSNEELENETDFINITLQGLIKLYPEHFKDFKNNTACSMEWSILLNFMKKLLLSSSNNTKNAVILNYQTLLKEIINIKDVPPDILKDCCEIFTEYNITYSDLSISASNKTEYDCIYELITGFPSLYKLVSKYDAMTAEFVEKVLLLFNSAIKYPLLPEFVQDKTKPSSMQNAILSGLDIFATKDFKDTEILILLQLSTISILAFDTREKITNKLGPKLPKSSLNRLPTFEAISYMACTNLRAKVAKIGQFDVSALKAKHVLRILKNLTEIIKRKSLIAGSTNDEIPIWVLASNCFSDLSSKIFKSLQGDAENQLKDNFCDLFINVITTTLQRINPEIDNQTEIDDLNEYSKYREILLGNKIIELFSERQLDIFISAVWNCSFLYEFDELENALMTGCDTLAEFSSKLSAFDFSSLFGSTANPPFLTKYKCSLECLQDLVKFMLNSNEKLRKLTAPYLSARIALVLRRYISDEYLIGRAPIPKLRKIELTTLLNGLCEIFRIILSKDSSLVNKQIGIENLERLGPLILRTIPVSHKMDGLQDKVLELSLDFNKLVT</sequence>
<dbReference type="InterPro" id="IPR016024">
    <property type="entry name" value="ARM-type_fold"/>
</dbReference>
<dbReference type="SUPFAM" id="SSF48371">
    <property type="entry name" value="ARM repeat"/>
    <property type="match status" value="1"/>
</dbReference>
<evidence type="ECO:0000313" key="8">
    <source>
        <dbReference type="Proteomes" id="UP001162090"/>
    </source>
</evidence>
<dbReference type="Proteomes" id="UP001162090">
    <property type="component" value="Chromosome 14"/>
</dbReference>
<evidence type="ECO:0000256" key="2">
    <source>
        <dbReference type="ARBA" id="ARBA00022927"/>
    </source>
</evidence>
<protein>
    <submittedName>
        <fullName evidence="7">Uncharacterized protein</fullName>
    </submittedName>
</protein>
<dbReference type="InterPro" id="IPR032817">
    <property type="entry name" value="Mon2_C"/>
</dbReference>
<accession>A0AA35J5N3</accession>
<feature type="compositionally biased region" description="Basic and acidic residues" evidence="3">
    <location>
        <begin position="583"/>
        <end position="598"/>
    </location>
</feature>
<proteinExistence type="predicted"/>
<dbReference type="Pfam" id="PF12783">
    <property type="entry name" value="Sec7-like_HUS"/>
    <property type="match status" value="1"/>
</dbReference>
<feature type="domain" description="Mon2 C-terminal" evidence="5">
    <location>
        <begin position="941"/>
        <end position="1086"/>
    </location>
</feature>